<dbReference type="AlphaFoldDB" id="A0A1Z5KMU8"/>
<keyword evidence="4" id="KW-0378">Hydrolase</keyword>
<dbReference type="FunFam" id="3.40.50.720:FF:000006">
    <property type="entry name" value="Bifunctional protein FolD"/>
    <property type="match status" value="1"/>
</dbReference>
<protein>
    <submittedName>
        <fullName evidence="10">Uncharacterized protein</fullName>
    </submittedName>
</protein>
<dbReference type="InterPro" id="IPR020630">
    <property type="entry name" value="THF_DH/CycHdrlase_cat_dom"/>
</dbReference>
<dbReference type="FunFam" id="3.40.50.10860:FF:000005">
    <property type="entry name" value="C-1-tetrahydrofolate synthase, cytoplasmic, putative"/>
    <property type="match status" value="1"/>
</dbReference>
<dbReference type="InterPro" id="IPR020631">
    <property type="entry name" value="THF_DH/CycHdrlase_NAD-bd_dom"/>
</dbReference>
<dbReference type="SUPFAM" id="SSF51735">
    <property type="entry name" value="NAD(P)-binding Rossmann-fold domains"/>
    <property type="match status" value="1"/>
</dbReference>
<dbReference type="CDD" id="cd01080">
    <property type="entry name" value="NAD_bind_m-THF_DH_Cyclohyd"/>
    <property type="match status" value="1"/>
</dbReference>
<dbReference type="OrthoDB" id="5126881at2759"/>
<evidence type="ECO:0000256" key="7">
    <source>
        <dbReference type="ARBA" id="ARBA00023268"/>
    </source>
</evidence>
<evidence type="ECO:0000256" key="1">
    <source>
        <dbReference type="ARBA" id="ARBA00004777"/>
    </source>
</evidence>
<dbReference type="GO" id="GO:0004477">
    <property type="term" value="F:methenyltetrahydrofolate cyclohydrolase activity"/>
    <property type="evidence" value="ECO:0007669"/>
    <property type="project" value="TreeGrafter"/>
</dbReference>
<organism evidence="10 11">
    <name type="scientific">Fistulifera solaris</name>
    <name type="common">Oleaginous diatom</name>
    <dbReference type="NCBI Taxonomy" id="1519565"/>
    <lineage>
        <taxon>Eukaryota</taxon>
        <taxon>Sar</taxon>
        <taxon>Stramenopiles</taxon>
        <taxon>Ochrophyta</taxon>
        <taxon>Bacillariophyta</taxon>
        <taxon>Bacillariophyceae</taxon>
        <taxon>Bacillariophycidae</taxon>
        <taxon>Naviculales</taxon>
        <taxon>Naviculaceae</taxon>
        <taxon>Fistulifera</taxon>
    </lineage>
</organism>
<dbReference type="Gene3D" id="3.40.50.720">
    <property type="entry name" value="NAD(P)-binding Rossmann-like Domain"/>
    <property type="match status" value="1"/>
</dbReference>
<evidence type="ECO:0000313" key="10">
    <source>
        <dbReference type="EMBL" id="GAX27670.1"/>
    </source>
</evidence>
<evidence type="ECO:0000256" key="5">
    <source>
        <dbReference type="ARBA" id="ARBA00022857"/>
    </source>
</evidence>
<dbReference type="InterPro" id="IPR046346">
    <property type="entry name" value="Aminoacid_DH-like_N_sf"/>
</dbReference>
<dbReference type="InterPro" id="IPR000672">
    <property type="entry name" value="THF_DH/CycHdrlase"/>
</dbReference>
<accession>A0A1Z5KMU8</accession>
<dbReference type="GO" id="GO:0005829">
    <property type="term" value="C:cytosol"/>
    <property type="evidence" value="ECO:0007669"/>
    <property type="project" value="TreeGrafter"/>
</dbReference>
<proteinExistence type="inferred from homology"/>
<keyword evidence="3" id="KW-0554">One-carbon metabolism</keyword>
<dbReference type="PANTHER" id="PTHR48099:SF5">
    <property type="entry name" value="C-1-TETRAHYDROFOLATE SYNTHASE, CYTOPLASMIC"/>
    <property type="match status" value="1"/>
</dbReference>
<evidence type="ECO:0000256" key="2">
    <source>
        <dbReference type="ARBA" id="ARBA00011738"/>
    </source>
</evidence>
<dbReference type="SUPFAM" id="SSF53223">
    <property type="entry name" value="Aminoacid dehydrogenase-like, N-terminal domain"/>
    <property type="match status" value="1"/>
</dbReference>
<comment type="caution">
    <text evidence="10">The sequence shown here is derived from an EMBL/GenBank/DDBJ whole genome shotgun (WGS) entry which is preliminary data.</text>
</comment>
<dbReference type="InterPro" id="IPR020867">
    <property type="entry name" value="THF_DH/CycHdrlase_CS"/>
</dbReference>
<feature type="domain" description="Tetrahydrofolate dehydrogenase/cyclohydrolase NAD(P)-binding" evidence="9">
    <location>
        <begin position="154"/>
        <end position="301"/>
    </location>
</feature>
<dbReference type="EMBL" id="BDSP01000259">
    <property type="protein sequence ID" value="GAX27670.1"/>
    <property type="molecule type" value="Genomic_DNA"/>
</dbReference>
<comment type="subunit">
    <text evidence="2">Homodimer.</text>
</comment>
<dbReference type="Pfam" id="PF02882">
    <property type="entry name" value="THF_DHG_CYH_C"/>
    <property type="match status" value="1"/>
</dbReference>
<dbReference type="PANTHER" id="PTHR48099">
    <property type="entry name" value="C-1-TETRAHYDROFOLATE SYNTHASE, CYTOPLASMIC-RELATED"/>
    <property type="match status" value="1"/>
</dbReference>
<feature type="domain" description="Tetrahydrofolate dehydrogenase/cyclohydrolase catalytic" evidence="8">
    <location>
        <begin position="16"/>
        <end position="129"/>
    </location>
</feature>
<dbReference type="GO" id="GO:0035999">
    <property type="term" value="P:tetrahydrofolate interconversion"/>
    <property type="evidence" value="ECO:0007669"/>
    <property type="project" value="TreeGrafter"/>
</dbReference>
<keyword evidence="6" id="KW-0560">Oxidoreductase</keyword>
<evidence type="ECO:0000313" key="11">
    <source>
        <dbReference type="Proteomes" id="UP000198406"/>
    </source>
</evidence>
<sequence>MTSLSTEQVKSEAHIIDGKAIAASIRQDIAEQVAALGETDKPGLAVILVGSRLDSQTYVNMKKKACEAAGIVSFGFDFEDTVTQEVLLETIQKLNQDDRVHGILVQLPLPSHLDQDATLKSVHPDKDVDGLHPTNVAALQMYSGHFLEAPFSIPCTPLGCCVLLEQSAVPLRGAHCVVLGRSQLVGWPMARLLLAQDATVTVVHSKTKNIEDMVRQADVVVAAVGRAEMVKGDWLKPGAVVIDVGINSVDTPGEKKPYKLVGDVHYDSAKAVASKITPVPGGVGPMTIAMLLRNTLASFQRMQKQTQTPL</sequence>
<reference evidence="10 11" key="1">
    <citation type="journal article" date="2015" name="Plant Cell">
        <title>Oil accumulation by the oleaginous diatom Fistulifera solaris as revealed by the genome and transcriptome.</title>
        <authorList>
            <person name="Tanaka T."/>
            <person name="Maeda Y."/>
            <person name="Veluchamy A."/>
            <person name="Tanaka M."/>
            <person name="Abida H."/>
            <person name="Marechal E."/>
            <person name="Bowler C."/>
            <person name="Muto M."/>
            <person name="Sunaga Y."/>
            <person name="Tanaka M."/>
            <person name="Yoshino T."/>
            <person name="Taniguchi T."/>
            <person name="Fukuda Y."/>
            <person name="Nemoto M."/>
            <person name="Matsumoto M."/>
            <person name="Wong P.S."/>
            <person name="Aburatani S."/>
            <person name="Fujibuchi W."/>
        </authorList>
    </citation>
    <scope>NUCLEOTIDE SEQUENCE [LARGE SCALE GENOMIC DNA]</scope>
    <source>
        <strain evidence="10 11">JPCC DA0580</strain>
    </source>
</reference>
<dbReference type="Pfam" id="PF00763">
    <property type="entry name" value="THF_DHG_CYH"/>
    <property type="match status" value="1"/>
</dbReference>
<dbReference type="HAMAP" id="MF_01576">
    <property type="entry name" value="THF_DHG_CYH"/>
    <property type="match status" value="1"/>
</dbReference>
<comment type="pathway">
    <text evidence="1">One-carbon metabolism; tetrahydrofolate interconversion.</text>
</comment>
<dbReference type="PRINTS" id="PR00085">
    <property type="entry name" value="THFDHDRGNASE"/>
</dbReference>
<evidence type="ECO:0000259" key="8">
    <source>
        <dbReference type="Pfam" id="PF00763"/>
    </source>
</evidence>
<evidence type="ECO:0000256" key="3">
    <source>
        <dbReference type="ARBA" id="ARBA00022563"/>
    </source>
</evidence>
<gene>
    <name evidence="10" type="ORF">FisN_13Hh235</name>
</gene>
<dbReference type="Proteomes" id="UP000198406">
    <property type="component" value="Unassembled WGS sequence"/>
</dbReference>
<dbReference type="Gene3D" id="3.40.50.10860">
    <property type="entry name" value="Leucine Dehydrogenase, chain A, domain 1"/>
    <property type="match status" value="1"/>
</dbReference>
<dbReference type="PROSITE" id="PS00767">
    <property type="entry name" value="THF_DHG_CYH_2"/>
    <property type="match status" value="1"/>
</dbReference>
<dbReference type="InParanoid" id="A0A1Z5KMU8"/>
<keyword evidence="5" id="KW-0521">NADP</keyword>
<evidence type="ECO:0000259" key="9">
    <source>
        <dbReference type="Pfam" id="PF02882"/>
    </source>
</evidence>
<dbReference type="InterPro" id="IPR036291">
    <property type="entry name" value="NAD(P)-bd_dom_sf"/>
</dbReference>
<keyword evidence="11" id="KW-1185">Reference proteome</keyword>
<evidence type="ECO:0000256" key="4">
    <source>
        <dbReference type="ARBA" id="ARBA00022801"/>
    </source>
</evidence>
<keyword evidence="7" id="KW-0511">Multifunctional enzyme</keyword>
<dbReference type="GO" id="GO:0004488">
    <property type="term" value="F:methylenetetrahydrofolate dehydrogenase (NADP+) activity"/>
    <property type="evidence" value="ECO:0007669"/>
    <property type="project" value="InterPro"/>
</dbReference>
<evidence type="ECO:0000256" key="6">
    <source>
        <dbReference type="ARBA" id="ARBA00023002"/>
    </source>
</evidence>
<name>A0A1Z5KMU8_FISSO</name>